<evidence type="ECO:0000259" key="5">
    <source>
        <dbReference type="SMART" id="SM00563"/>
    </source>
</evidence>
<dbReference type="InterPro" id="IPR032098">
    <property type="entry name" value="Acyltransf_C"/>
</dbReference>
<keyword evidence="4" id="KW-0812">Transmembrane</keyword>
<protein>
    <recommendedName>
        <fullName evidence="5">Phospholipid/glycerol acyltransferase domain-containing protein</fullName>
    </recommendedName>
</protein>
<dbReference type="Proteomes" id="UP000192596">
    <property type="component" value="Unassembled WGS sequence"/>
</dbReference>
<keyword evidence="2" id="KW-0808">Transferase</keyword>
<feature type="domain" description="Phospholipid/glycerol acyltransferase" evidence="5">
    <location>
        <begin position="94"/>
        <end position="216"/>
    </location>
</feature>
<keyword evidence="7" id="KW-1185">Reference proteome</keyword>
<dbReference type="GO" id="GO:0016746">
    <property type="term" value="F:acyltransferase activity"/>
    <property type="evidence" value="ECO:0007669"/>
    <property type="project" value="UniProtKB-KW"/>
</dbReference>
<keyword evidence="4" id="KW-0472">Membrane</keyword>
<organism evidence="6 7">
    <name type="scientific">Cryoendolithus antarcticus</name>
    <dbReference type="NCBI Taxonomy" id="1507870"/>
    <lineage>
        <taxon>Eukaryota</taxon>
        <taxon>Fungi</taxon>
        <taxon>Dikarya</taxon>
        <taxon>Ascomycota</taxon>
        <taxon>Pezizomycotina</taxon>
        <taxon>Dothideomycetes</taxon>
        <taxon>Dothideomycetidae</taxon>
        <taxon>Cladosporiales</taxon>
        <taxon>Cladosporiaceae</taxon>
        <taxon>Cryoendolithus</taxon>
    </lineage>
</organism>
<dbReference type="Pfam" id="PF16076">
    <property type="entry name" value="Acyltransf_C"/>
    <property type="match status" value="1"/>
</dbReference>
<name>A0A1V8THK0_9PEZI</name>
<dbReference type="FunCoup" id="A0A1V8THK0">
    <property type="interactions" value="631"/>
</dbReference>
<dbReference type="SUPFAM" id="SSF69593">
    <property type="entry name" value="Glycerol-3-phosphate (1)-acyltransferase"/>
    <property type="match status" value="1"/>
</dbReference>
<reference evidence="7" key="1">
    <citation type="submission" date="2017-03" db="EMBL/GenBank/DDBJ databases">
        <title>Genomes of endolithic fungi from Antarctica.</title>
        <authorList>
            <person name="Coleine C."/>
            <person name="Masonjones S."/>
            <person name="Stajich J.E."/>
        </authorList>
    </citation>
    <scope>NUCLEOTIDE SEQUENCE [LARGE SCALE GENOMIC DNA]</scope>
    <source>
        <strain evidence="7">CCFEE 5527</strain>
    </source>
</reference>
<dbReference type="PANTHER" id="PTHR10983">
    <property type="entry name" value="1-ACYLGLYCEROL-3-PHOSPHATE ACYLTRANSFERASE-RELATED"/>
    <property type="match status" value="1"/>
</dbReference>
<comment type="caution">
    <text evidence="6">The sequence shown here is derived from an EMBL/GenBank/DDBJ whole genome shotgun (WGS) entry which is preliminary data.</text>
</comment>
<dbReference type="GO" id="GO:0005783">
    <property type="term" value="C:endoplasmic reticulum"/>
    <property type="evidence" value="ECO:0007669"/>
    <property type="project" value="TreeGrafter"/>
</dbReference>
<dbReference type="SMART" id="SM00563">
    <property type="entry name" value="PlsC"/>
    <property type="match status" value="1"/>
</dbReference>
<dbReference type="InterPro" id="IPR002123">
    <property type="entry name" value="Plipid/glycerol_acylTrfase"/>
</dbReference>
<dbReference type="EMBL" id="NAJO01000008">
    <property type="protein sequence ID" value="OQO10863.1"/>
    <property type="molecule type" value="Genomic_DNA"/>
</dbReference>
<dbReference type="AlphaFoldDB" id="A0A1V8THK0"/>
<sequence length="361" mass="40763">MSLPYGLLPTGGLNLGFTTSLHVQQWLGLPLRLVSPSWSDAWQAAVKARTALLLVGLNQWRAPVSARNTWDASLDGQIRQTAQGSVTFDFPRRLVMIANHQLYTDWLVLWWSAYTAGHHGHFYIVLKDALGKIPMIGSGIRFFGWILLSRRWESDKSSLERGLAHLSNASMPMWLLIFPEGTNLTKRSAAISQKWAEKNGLPCSDLTLLPRSRGLLACLQGLEHSVEWVYDCTIAYDGIPRGQDGQDLYNLKTLYAQGRPAPFTHAHWRRFAINKIPLRDAEEFDRWLLERWAEKAELLEHFRAHGGFPDTQGSITSSVELRSPFEMLHILTGVIAVIAAWLMMRYLLGSGLAIVSFLYKP</sequence>
<keyword evidence="3" id="KW-0012">Acyltransferase</keyword>
<dbReference type="CDD" id="cd07990">
    <property type="entry name" value="LPLAT_LCLAT1-like"/>
    <property type="match status" value="1"/>
</dbReference>
<keyword evidence="4" id="KW-1133">Transmembrane helix</keyword>
<dbReference type="STRING" id="1507870.A0A1V8THK0"/>
<evidence type="ECO:0000256" key="1">
    <source>
        <dbReference type="ARBA" id="ARBA00008655"/>
    </source>
</evidence>
<evidence type="ECO:0000313" key="6">
    <source>
        <dbReference type="EMBL" id="OQO10863.1"/>
    </source>
</evidence>
<dbReference type="OrthoDB" id="189226at2759"/>
<dbReference type="Pfam" id="PF01553">
    <property type="entry name" value="Acyltransferase"/>
    <property type="match status" value="1"/>
</dbReference>
<evidence type="ECO:0000256" key="3">
    <source>
        <dbReference type="ARBA" id="ARBA00023315"/>
    </source>
</evidence>
<evidence type="ECO:0000256" key="2">
    <source>
        <dbReference type="ARBA" id="ARBA00022679"/>
    </source>
</evidence>
<accession>A0A1V8THK0</accession>
<evidence type="ECO:0000313" key="7">
    <source>
        <dbReference type="Proteomes" id="UP000192596"/>
    </source>
</evidence>
<evidence type="ECO:0000256" key="4">
    <source>
        <dbReference type="SAM" id="Phobius"/>
    </source>
</evidence>
<dbReference type="GO" id="GO:0036149">
    <property type="term" value="P:phosphatidylinositol acyl-chain remodeling"/>
    <property type="evidence" value="ECO:0007669"/>
    <property type="project" value="TreeGrafter"/>
</dbReference>
<proteinExistence type="inferred from homology"/>
<comment type="similarity">
    <text evidence="1">Belongs to the 1-acyl-sn-glycerol-3-phosphate acyltransferase family.</text>
</comment>
<dbReference type="InParanoid" id="A0A1V8THK0"/>
<gene>
    <name evidence="6" type="ORF">B0A48_04164</name>
</gene>
<feature type="transmembrane region" description="Helical" evidence="4">
    <location>
        <begin position="327"/>
        <end position="359"/>
    </location>
</feature>
<dbReference type="PANTHER" id="PTHR10983:SF16">
    <property type="entry name" value="LYSOCARDIOLIPIN ACYLTRANSFERASE 1"/>
    <property type="match status" value="1"/>
</dbReference>